<accession>A0A433TEP8</accession>
<evidence type="ECO:0000313" key="2">
    <source>
        <dbReference type="EMBL" id="RUS80034.1"/>
    </source>
</evidence>
<feature type="non-terminal residue" evidence="2">
    <location>
        <position position="174"/>
    </location>
</feature>
<keyword evidence="3" id="KW-1185">Reference proteome</keyword>
<proteinExistence type="predicted"/>
<gene>
    <name evidence="2" type="ORF">EGW08_012204</name>
</gene>
<dbReference type="EMBL" id="RQTK01000414">
    <property type="protein sequence ID" value="RUS80034.1"/>
    <property type="molecule type" value="Genomic_DNA"/>
</dbReference>
<feature type="compositionally biased region" description="Low complexity" evidence="1">
    <location>
        <begin position="88"/>
        <end position="102"/>
    </location>
</feature>
<protein>
    <submittedName>
        <fullName evidence="2">Uncharacterized protein</fullName>
    </submittedName>
</protein>
<evidence type="ECO:0000256" key="1">
    <source>
        <dbReference type="SAM" id="MobiDB-lite"/>
    </source>
</evidence>
<reference evidence="2 3" key="1">
    <citation type="submission" date="2019-01" db="EMBL/GenBank/DDBJ databases">
        <title>A draft genome assembly of the solar-powered sea slug Elysia chlorotica.</title>
        <authorList>
            <person name="Cai H."/>
            <person name="Li Q."/>
            <person name="Fang X."/>
            <person name="Li J."/>
            <person name="Curtis N.E."/>
            <person name="Altenburger A."/>
            <person name="Shibata T."/>
            <person name="Feng M."/>
            <person name="Maeda T."/>
            <person name="Schwartz J.A."/>
            <person name="Shigenobu S."/>
            <person name="Lundholm N."/>
            <person name="Nishiyama T."/>
            <person name="Yang H."/>
            <person name="Hasebe M."/>
            <person name="Li S."/>
            <person name="Pierce S.K."/>
            <person name="Wang J."/>
        </authorList>
    </citation>
    <scope>NUCLEOTIDE SEQUENCE [LARGE SCALE GENOMIC DNA]</scope>
    <source>
        <strain evidence="2">EC2010</strain>
        <tissue evidence="2">Whole organism of an adult</tissue>
    </source>
</reference>
<feature type="region of interest" description="Disordered" evidence="1">
    <location>
        <begin position="33"/>
        <end position="174"/>
    </location>
</feature>
<name>A0A433TEP8_ELYCH</name>
<dbReference type="AlphaFoldDB" id="A0A433TEP8"/>
<sequence>MIRFLIGEKTGSTDFIEKKQTLKNFSLLCNMTGSGDMPPPPSYEEATKNLPPSAYPLGHQQPYHGQPAYDGHAQYPTYASGDQPPYPSGGQPSYPSGVQPPYASEGGQPPYASENQPLYPSGGQPYYPSGRQPLYPNRNQPMYPSGHPQYPSAVQGTYPYQPPPIQYSSRQPDQ</sequence>
<comment type="caution">
    <text evidence="2">The sequence shown here is derived from an EMBL/GenBank/DDBJ whole genome shotgun (WGS) entry which is preliminary data.</text>
</comment>
<evidence type="ECO:0000313" key="3">
    <source>
        <dbReference type="Proteomes" id="UP000271974"/>
    </source>
</evidence>
<organism evidence="2 3">
    <name type="scientific">Elysia chlorotica</name>
    <name type="common">Eastern emerald elysia</name>
    <name type="synonym">Sea slug</name>
    <dbReference type="NCBI Taxonomy" id="188477"/>
    <lineage>
        <taxon>Eukaryota</taxon>
        <taxon>Metazoa</taxon>
        <taxon>Spiralia</taxon>
        <taxon>Lophotrochozoa</taxon>
        <taxon>Mollusca</taxon>
        <taxon>Gastropoda</taxon>
        <taxon>Heterobranchia</taxon>
        <taxon>Euthyneura</taxon>
        <taxon>Panpulmonata</taxon>
        <taxon>Sacoglossa</taxon>
        <taxon>Placobranchoidea</taxon>
        <taxon>Plakobranchidae</taxon>
        <taxon>Elysia</taxon>
    </lineage>
</organism>
<dbReference type="Proteomes" id="UP000271974">
    <property type="component" value="Unassembled WGS sequence"/>
</dbReference>